<dbReference type="InterPro" id="IPR013083">
    <property type="entry name" value="Znf_RING/FYVE/PHD"/>
</dbReference>
<feature type="compositionally biased region" description="Polar residues" evidence="6">
    <location>
        <begin position="1283"/>
        <end position="1297"/>
    </location>
</feature>
<proteinExistence type="predicted"/>
<organism evidence="9 10">
    <name type="scientific">Patiria miniata</name>
    <name type="common">Bat star</name>
    <name type="synonym">Asterina miniata</name>
    <dbReference type="NCBI Taxonomy" id="46514"/>
    <lineage>
        <taxon>Eukaryota</taxon>
        <taxon>Metazoa</taxon>
        <taxon>Echinodermata</taxon>
        <taxon>Eleutherozoa</taxon>
        <taxon>Asterozoa</taxon>
        <taxon>Asteroidea</taxon>
        <taxon>Valvatacea</taxon>
        <taxon>Valvatida</taxon>
        <taxon>Asterinidae</taxon>
        <taxon>Patiria</taxon>
    </lineage>
</organism>
<dbReference type="InterPro" id="IPR038765">
    <property type="entry name" value="Papain-like_cys_pep_sf"/>
</dbReference>
<feature type="domain" description="USP" evidence="8">
    <location>
        <begin position="104"/>
        <end position="1248"/>
    </location>
</feature>
<dbReference type="PANTHER" id="PTHR21646:SF35">
    <property type="match status" value="1"/>
</dbReference>
<dbReference type="Gene3D" id="3.90.70.10">
    <property type="entry name" value="Cysteine proteinases"/>
    <property type="match status" value="3"/>
</dbReference>
<feature type="region of interest" description="Disordered" evidence="6">
    <location>
        <begin position="1"/>
        <end position="20"/>
    </location>
</feature>
<dbReference type="OMA" id="KHVSVTY"/>
<dbReference type="PROSITE" id="PS00972">
    <property type="entry name" value="USP_1"/>
    <property type="match status" value="1"/>
</dbReference>
<evidence type="ECO:0000256" key="4">
    <source>
        <dbReference type="ARBA" id="ARBA00022833"/>
    </source>
</evidence>
<comment type="catalytic activity">
    <reaction evidence="1">
        <text>Thiol-dependent hydrolysis of ester, thioester, amide, peptide and isopeptide bonds formed by the C-terminal Gly of ubiquitin (a 76-residue protein attached to proteins as an intracellular targeting signal).</text>
        <dbReference type="EC" id="3.4.19.12"/>
    </reaction>
</comment>
<evidence type="ECO:0000256" key="2">
    <source>
        <dbReference type="ARBA" id="ARBA00012759"/>
    </source>
</evidence>
<dbReference type="GO" id="GO:0016579">
    <property type="term" value="P:protein deubiquitination"/>
    <property type="evidence" value="ECO:0007669"/>
    <property type="project" value="InterPro"/>
</dbReference>
<feature type="region of interest" description="Disordered" evidence="6">
    <location>
        <begin position="204"/>
        <end position="287"/>
    </location>
</feature>
<dbReference type="GO" id="GO:0004843">
    <property type="term" value="F:cysteine-type deubiquitinase activity"/>
    <property type="evidence" value="ECO:0007669"/>
    <property type="project" value="UniProtKB-EC"/>
</dbReference>
<accession>A0A913ZH50</accession>
<dbReference type="Gene3D" id="3.30.40.10">
    <property type="entry name" value="Zinc/RING finger domain, C3HC4 (zinc finger)"/>
    <property type="match status" value="1"/>
</dbReference>
<dbReference type="PANTHER" id="PTHR21646">
    <property type="entry name" value="UBIQUITIN CARBOXYL-TERMINAL HYDROLASE"/>
    <property type="match status" value="1"/>
</dbReference>
<keyword evidence="4" id="KW-0862">Zinc</keyword>
<evidence type="ECO:0000313" key="9">
    <source>
        <dbReference type="EnsemblMetazoa" id="XP_038050345.1"/>
    </source>
</evidence>
<feature type="compositionally biased region" description="Basic and acidic residues" evidence="6">
    <location>
        <begin position="1300"/>
        <end position="1313"/>
    </location>
</feature>
<keyword evidence="3 5" id="KW-0863">Zinc-finger</keyword>
<feature type="domain" description="RING-type" evidence="7">
    <location>
        <begin position="903"/>
        <end position="948"/>
    </location>
</feature>
<evidence type="ECO:0000313" key="10">
    <source>
        <dbReference type="Proteomes" id="UP000887568"/>
    </source>
</evidence>
<dbReference type="InterPro" id="IPR028889">
    <property type="entry name" value="USP"/>
</dbReference>
<dbReference type="OrthoDB" id="2248014at2759"/>
<sequence length="1325" mass="146703">MADEQLQMAVPSCPAPSPDASRWDAEVASGMAMDAEVMEYMPAAMSSGMMLVPHDQPIYGPHLPGFDTGNVHNNSPVPASFMEGDGDSPQNADVRDPKALRGMCGLRNMGNTCFMNSGLQCLMHNGHLVQQLPQADQLLAATLSCRFRSLTDKAWSGEFALLHPLEFKETLGYMHGQFHDYRQHDGQEFLALLLDTLHEELNQAKAKKKSHSPFEDISENSSDSQYMSEASTSKLSELEALEIDSGKEEHVPGNQNNRRESDKEAGSGSGSGSGSEESAAGEEVKVPSIEEFFKKDMKTLNTNVMQAEEAPSSVATGSEKFPKAENSKKPQKSPAKQQRSPLRNRVENDCEKLNSPPKNKKTNLLVAKKNLKGNLKNGSGEGLGSGVKFVAETDLHEGEDPIKRMKMDSCSKTELLQSLAKEGLTSSFHNYAVPELLSQDGFFPITESKLTNKLMELEGNDTSLKQVAEAECYNQLKPQMGLDNPPDKCPNLLYPTKNEETLTKNLERHREDKPCLAPHTKTSEDQDCCYIPNNQQFLSVQRTPSRIKKETAMEDVDLGGEEGEADWEEYIKANQSPIMDFQGQFKSTVVCAVCGHVSIIYEPFMYLSVPLPRAMEKQLIITFIPKHGQTPGRYLVTLNRLDTVKELRKAVTGVVYREGLPEDKELVLAEGLDHHISRFLEDGVQLRYVNDSFRLLYAFEVYSKTVLEESAHITAVPSEAVSNSLAEDVDTRTLNKSTPFEHANVLQQESVDLCERLDSDYLPTSAESAFEAPKGPWDIVLTPTQYTEMNNVGSGKVGDLESGTDSAAASATAAASRDVFSNVTYFDASDLPPMDTQNDGLVLPRKPRGSNSSLQGNVDLNSPEAVWGPIQDDGVTWNDDVFVPEKNGETSDSGVVMSQWHSCAICLEEYPEHQLLTHKACGGVLCHACMERAVKHYGHQTVDCPVCRKEIDPSQDYVVMQTSQTARPAKRVLLLPVLFRNDTTTDRETKGDLFAYPNAIHTHNEVSGECLYSEIESMLPVHAPFTLVLTDGRGTQCSRCVYSIHCRGCQLVREVDITLHSDDHLTVVYQNLPTEVVESASRAYDDRSFGELAGNDPLTLRECFKAFTESEDLDEHNPWFCPKCCKPQCASKTIAVCRYPDTLIVYLKRFVFHQFTSTKLENKVQFPVEGLDMTDFLCPGVSSDGLDLVYDLQSCICHFGGVNAGHYTCYVRNPLSNQWQYCNDEAISQQEPSDNDSSSVYILFYQRRGLNFDFTPPVGYELSPPSVPPPPPPSSPPPGEVEQSCSPVGTTSFQSTFDRFVSEFDKEAERVDGESGSDGKSTDLD</sequence>
<dbReference type="InterPro" id="IPR018200">
    <property type="entry name" value="USP_CS"/>
</dbReference>
<dbReference type="GO" id="GO:0008270">
    <property type="term" value="F:zinc ion binding"/>
    <property type="evidence" value="ECO:0007669"/>
    <property type="project" value="UniProtKB-KW"/>
</dbReference>
<feature type="compositionally biased region" description="Pro residues" evidence="6">
    <location>
        <begin position="1265"/>
        <end position="1279"/>
    </location>
</feature>
<dbReference type="CDD" id="cd02674">
    <property type="entry name" value="Peptidase_C19R"/>
    <property type="match status" value="1"/>
</dbReference>
<keyword evidence="10" id="KW-1185">Reference proteome</keyword>
<dbReference type="RefSeq" id="XP_038050345.1">
    <property type="nucleotide sequence ID" value="XM_038194417.1"/>
</dbReference>
<dbReference type="InterPro" id="IPR001841">
    <property type="entry name" value="Znf_RING"/>
</dbReference>
<dbReference type="SUPFAM" id="SSF54001">
    <property type="entry name" value="Cysteine proteinases"/>
    <property type="match status" value="1"/>
</dbReference>
<feature type="compositionally biased region" description="Low complexity" evidence="6">
    <location>
        <begin position="332"/>
        <end position="341"/>
    </location>
</feature>
<dbReference type="InterPro" id="IPR001394">
    <property type="entry name" value="Peptidase_C19_UCH"/>
</dbReference>
<reference evidence="9" key="1">
    <citation type="submission" date="2022-11" db="UniProtKB">
        <authorList>
            <consortium name="EnsemblMetazoa"/>
        </authorList>
    </citation>
    <scope>IDENTIFICATION</scope>
</reference>
<dbReference type="Proteomes" id="UP000887568">
    <property type="component" value="Unplaced"/>
</dbReference>
<evidence type="ECO:0000256" key="1">
    <source>
        <dbReference type="ARBA" id="ARBA00000707"/>
    </source>
</evidence>
<keyword evidence="3 5" id="KW-0479">Metal-binding</keyword>
<feature type="region of interest" description="Disordered" evidence="6">
    <location>
        <begin position="308"/>
        <end position="362"/>
    </location>
</feature>
<evidence type="ECO:0000256" key="3">
    <source>
        <dbReference type="ARBA" id="ARBA00022771"/>
    </source>
</evidence>
<feature type="compositionally biased region" description="Basic and acidic residues" evidence="6">
    <location>
        <begin position="244"/>
        <end position="265"/>
    </location>
</feature>
<dbReference type="EnsemblMetazoa" id="XM_038194417.1">
    <property type="protein sequence ID" value="XP_038050345.1"/>
    <property type="gene ID" value="LOC119723646"/>
</dbReference>
<protein>
    <recommendedName>
        <fullName evidence="2">ubiquitinyl hydrolase 1</fullName>
        <ecNumber evidence="2">3.4.19.12</ecNumber>
    </recommendedName>
</protein>
<evidence type="ECO:0000256" key="5">
    <source>
        <dbReference type="PROSITE-ProRule" id="PRU00175"/>
    </source>
</evidence>
<evidence type="ECO:0000259" key="7">
    <source>
        <dbReference type="PROSITE" id="PS50089"/>
    </source>
</evidence>
<dbReference type="PROSITE" id="PS50235">
    <property type="entry name" value="USP_3"/>
    <property type="match status" value="1"/>
</dbReference>
<evidence type="ECO:0000259" key="8">
    <source>
        <dbReference type="PROSITE" id="PS50235"/>
    </source>
</evidence>
<dbReference type="Pfam" id="PF00443">
    <property type="entry name" value="UCH"/>
    <property type="match status" value="2"/>
</dbReference>
<dbReference type="PROSITE" id="PS50089">
    <property type="entry name" value="ZF_RING_2"/>
    <property type="match status" value="1"/>
</dbReference>
<dbReference type="InterPro" id="IPR050185">
    <property type="entry name" value="Ub_carboxyl-term_hydrolase"/>
</dbReference>
<evidence type="ECO:0000256" key="6">
    <source>
        <dbReference type="SAM" id="MobiDB-lite"/>
    </source>
</evidence>
<dbReference type="SUPFAM" id="SSF57850">
    <property type="entry name" value="RING/U-box"/>
    <property type="match status" value="1"/>
</dbReference>
<feature type="region of interest" description="Disordered" evidence="6">
    <location>
        <begin position="75"/>
        <end position="96"/>
    </location>
</feature>
<dbReference type="EC" id="3.4.19.12" evidence="2"/>
<name>A0A913ZH50_PATMI</name>
<feature type="region of interest" description="Disordered" evidence="6">
    <location>
        <begin position="1261"/>
        <end position="1325"/>
    </location>
</feature>
<feature type="compositionally biased region" description="Polar residues" evidence="6">
    <location>
        <begin position="219"/>
        <end position="235"/>
    </location>
</feature>
<dbReference type="GeneID" id="119723646"/>